<evidence type="ECO:0000256" key="1">
    <source>
        <dbReference type="SAM" id="MobiDB-lite"/>
    </source>
</evidence>
<reference evidence="2 3" key="1">
    <citation type="journal article" date="2018" name="PLoS Genet.">
        <title>Population sequencing reveals clonal diversity and ancestral inbreeding in the grapevine cultivar Chardonnay.</title>
        <authorList>
            <person name="Roach M.J."/>
            <person name="Johnson D.L."/>
            <person name="Bohlmann J."/>
            <person name="van Vuuren H.J."/>
            <person name="Jones S.J."/>
            <person name="Pretorius I.S."/>
            <person name="Schmidt S.A."/>
            <person name="Borneman A.R."/>
        </authorList>
    </citation>
    <scope>NUCLEOTIDE SEQUENCE [LARGE SCALE GENOMIC DNA]</scope>
    <source>
        <strain evidence="3">cv. Chardonnay</strain>
        <tissue evidence="2">Leaf</tissue>
    </source>
</reference>
<protein>
    <submittedName>
        <fullName evidence="2">Protein PHOTOPERIOD-INDEPENDENT EARLY FLOWERING 1</fullName>
    </submittedName>
</protein>
<feature type="region of interest" description="Disordered" evidence="1">
    <location>
        <begin position="132"/>
        <end position="166"/>
    </location>
</feature>
<evidence type="ECO:0000313" key="2">
    <source>
        <dbReference type="EMBL" id="RVW81447.1"/>
    </source>
</evidence>
<gene>
    <name evidence="2" type="primary">PIE1_5</name>
    <name evidence="2" type="ORF">CK203_035218</name>
</gene>
<evidence type="ECO:0000313" key="3">
    <source>
        <dbReference type="Proteomes" id="UP000288805"/>
    </source>
</evidence>
<dbReference type="EMBL" id="QGNW01000253">
    <property type="protein sequence ID" value="RVW81447.1"/>
    <property type="molecule type" value="Genomic_DNA"/>
</dbReference>
<dbReference type="Proteomes" id="UP000288805">
    <property type="component" value="Unassembled WGS sequence"/>
</dbReference>
<proteinExistence type="predicted"/>
<organism evidence="2 3">
    <name type="scientific">Vitis vinifera</name>
    <name type="common">Grape</name>
    <dbReference type="NCBI Taxonomy" id="29760"/>
    <lineage>
        <taxon>Eukaryota</taxon>
        <taxon>Viridiplantae</taxon>
        <taxon>Streptophyta</taxon>
        <taxon>Embryophyta</taxon>
        <taxon>Tracheophyta</taxon>
        <taxon>Spermatophyta</taxon>
        <taxon>Magnoliopsida</taxon>
        <taxon>eudicotyledons</taxon>
        <taxon>Gunneridae</taxon>
        <taxon>Pentapetalae</taxon>
        <taxon>rosids</taxon>
        <taxon>Vitales</taxon>
        <taxon>Vitaceae</taxon>
        <taxon>Viteae</taxon>
        <taxon>Vitis</taxon>
    </lineage>
</organism>
<accession>A0A438HAI2</accession>
<dbReference type="AlphaFoldDB" id="A0A438HAI2"/>
<sequence>MGTLTLPRLGFGTGMESSFIFWDGNGIGVPRPKPAPVAIPTSTKEACFNKMPPPFSSRHLTCSLDSSKGLDLGTTLMQQTQSAYAEEDDEHTIEEDEALITEEERQEELEALHNEIDLPLEELLKRYAMKKVSSGSSQDKDEEEAEPTSVGDDHFGGEGQDLSDTCKIDKNSSLTVIGRRCGESNGSLSISEHHLLEVDTCQAKNVSEISRESDEESKVYDFNDEQHRTVGSIPPTGSMPWITFYWMWQEDGDFVLATGEEKIRFLSDDDWDFQSEHIYESHIASGDMRIAAPDS</sequence>
<comment type="caution">
    <text evidence="2">The sequence shown here is derived from an EMBL/GenBank/DDBJ whole genome shotgun (WGS) entry which is preliminary data.</text>
</comment>
<name>A0A438HAI2_VITVI</name>